<dbReference type="Proteomes" id="UP000030014">
    <property type="component" value="Unassembled WGS sequence"/>
</dbReference>
<protein>
    <submittedName>
        <fullName evidence="1">Uncharacterized protein</fullName>
    </submittedName>
</protein>
<proteinExistence type="predicted"/>
<sequence>MEHDFKIKKSNIENAFKTLKEYILTNNKPMWVIPHDIISAKNFYEAFEAIRYPLITNKNGDYILDHFSGEKLGDDKDILNSIAKYVAPNSYIKFIGEDDDVLILTFDGNECGEIWN</sequence>
<dbReference type="AlphaFoldDB" id="A0A0A0HZM6"/>
<organism evidence="1 2">
    <name type="scientific">Clostridium botulinum C/D str. DC5</name>
    <dbReference type="NCBI Taxonomy" id="1443128"/>
    <lineage>
        <taxon>Bacteria</taxon>
        <taxon>Bacillati</taxon>
        <taxon>Bacillota</taxon>
        <taxon>Clostridia</taxon>
        <taxon>Eubacteriales</taxon>
        <taxon>Clostridiaceae</taxon>
        <taxon>Clostridium</taxon>
    </lineage>
</organism>
<evidence type="ECO:0000313" key="1">
    <source>
        <dbReference type="EMBL" id="KGM93536.1"/>
    </source>
</evidence>
<comment type="caution">
    <text evidence="1">The sequence shown here is derived from an EMBL/GenBank/DDBJ whole genome shotgun (WGS) entry which is preliminary data.</text>
</comment>
<accession>A0A0A0HZM6</accession>
<gene>
    <name evidence="1" type="ORF">Z955_14855</name>
</gene>
<name>A0A0A0HZM6_CLOBO</name>
<dbReference type="EMBL" id="JDRY01000168">
    <property type="protein sequence ID" value="KGM93536.1"/>
    <property type="molecule type" value="Genomic_DNA"/>
</dbReference>
<reference evidence="1 2" key="1">
    <citation type="submission" date="2014-01" db="EMBL/GenBank/DDBJ databases">
        <title>Plasmidome dynamics in the species complex Clostridium novyi sensu lato converts strains of independent lineages into distinctly different pathogens.</title>
        <authorList>
            <person name="Skarin H."/>
            <person name="Segerman B."/>
        </authorList>
    </citation>
    <scope>NUCLEOTIDE SEQUENCE [LARGE SCALE GENOMIC DNA]</scope>
    <source>
        <strain evidence="1 2">DC5</strain>
    </source>
</reference>
<evidence type="ECO:0000313" key="2">
    <source>
        <dbReference type="Proteomes" id="UP000030014"/>
    </source>
</evidence>